<feature type="transmembrane region" description="Helical" evidence="6">
    <location>
        <begin position="86"/>
        <end position="106"/>
    </location>
</feature>
<dbReference type="STRING" id="1611254.A0A2G5SNW5"/>
<dbReference type="GO" id="GO:0016020">
    <property type="term" value="C:membrane"/>
    <property type="evidence" value="ECO:0007669"/>
    <property type="project" value="UniProtKB-SubCell"/>
</dbReference>
<dbReference type="GO" id="GO:0061630">
    <property type="term" value="F:ubiquitin protein ligase activity"/>
    <property type="evidence" value="ECO:0007669"/>
    <property type="project" value="InterPro"/>
</dbReference>
<keyword evidence="8" id="KW-1185">Reference proteome</keyword>
<feature type="transmembrane region" description="Helical" evidence="6">
    <location>
        <begin position="126"/>
        <end position="145"/>
    </location>
</feature>
<comment type="similarity">
    <text evidence="2">Belongs to the TMEM129 family.</text>
</comment>
<evidence type="ECO:0000256" key="3">
    <source>
        <dbReference type="ARBA" id="ARBA00022692"/>
    </source>
</evidence>
<gene>
    <name evidence="7" type="primary">Cni-C34F6.7</name>
    <name evidence="7" type="synonym">Cnig_chr_X.g23243</name>
    <name evidence="7" type="ORF">B9Z55_023243</name>
</gene>
<evidence type="ECO:0000313" key="8">
    <source>
        <dbReference type="Proteomes" id="UP000230233"/>
    </source>
</evidence>
<protein>
    <submittedName>
        <fullName evidence="7">Uncharacterized protein</fullName>
    </submittedName>
</protein>
<dbReference type="OrthoDB" id="10055027at2759"/>
<dbReference type="GO" id="GO:0005783">
    <property type="term" value="C:endoplasmic reticulum"/>
    <property type="evidence" value="ECO:0007669"/>
    <property type="project" value="TreeGrafter"/>
</dbReference>
<evidence type="ECO:0000256" key="4">
    <source>
        <dbReference type="ARBA" id="ARBA00022989"/>
    </source>
</evidence>
<keyword evidence="5 6" id="KW-0472">Membrane</keyword>
<dbReference type="AlphaFoldDB" id="A0A2G5SNW5"/>
<dbReference type="PANTHER" id="PTHR31322:SF2">
    <property type="entry name" value="E3 UBIQUITIN-PROTEIN LIGASE TM129"/>
    <property type="match status" value="1"/>
</dbReference>
<keyword evidence="3 6" id="KW-0812">Transmembrane</keyword>
<evidence type="ECO:0000256" key="5">
    <source>
        <dbReference type="ARBA" id="ARBA00023136"/>
    </source>
</evidence>
<evidence type="ECO:0000256" key="6">
    <source>
        <dbReference type="SAM" id="Phobius"/>
    </source>
</evidence>
<comment type="caution">
    <text evidence="7">The sequence shown here is derived from an EMBL/GenBank/DDBJ whole genome shotgun (WGS) entry which is preliminary data.</text>
</comment>
<comment type="subcellular location">
    <subcellularLocation>
        <location evidence="1">Membrane</location>
        <topology evidence="1">Multi-pass membrane protein</topology>
    </subcellularLocation>
</comment>
<dbReference type="EMBL" id="PDUG01000006">
    <property type="protein sequence ID" value="PIC16750.1"/>
    <property type="molecule type" value="Genomic_DNA"/>
</dbReference>
<dbReference type="Pfam" id="PF10272">
    <property type="entry name" value="Tmpp129"/>
    <property type="match status" value="1"/>
</dbReference>
<dbReference type="GO" id="GO:0016567">
    <property type="term" value="P:protein ubiquitination"/>
    <property type="evidence" value="ECO:0007669"/>
    <property type="project" value="InterPro"/>
</dbReference>
<accession>A0A2G5SNW5</accession>
<evidence type="ECO:0000256" key="2">
    <source>
        <dbReference type="ARBA" id="ARBA00007332"/>
    </source>
</evidence>
<dbReference type="Proteomes" id="UP000230233">
    <property type="component" value="Chromosome X"/>
</dbReference>
<keyword evidence="4 6" id="KW-1133">Transmembrane helix</keyword>
<evidence type="ECO:0000256" key="1">
    <source>
        <dbReference type="ARBA" id="ARBA00004141"/>
    </source>
</evidence>
<name>A0A2G5SNW5_9PELO</name>
<dbReference type="PANTHER" id="PTHR31322">
    <property type="entry name" value="E3 UBIQUITIN-PROTEIN LIGASE TM129"/>
    <property type="match status" value="1"/>
</dbReference>
<dbReference type="InterPro" id="IPR018801">
    <property type="entry name" value="TM129"/>
</dbReference>
<organism evidence="7 8">
    <name type="scientific">Caenorhabditis nigoni</name>
    <dbReference type="NCBI Taxonomy" id="1611254"/>
    <lineage>
        <taxon>Eukaryota</taxon>
        <taxon>Metazoa</taxon>
        <taxon>Ecdysozoa</taxon>
        <taxon>Nematoda</taxon>
        <taxon>Chromadorea</taxon>
        <taxon>Rhabditida</taxon>
        <taxon>Rhabditina</taxon>
        <taxon>Rhabditomorpha</taxon>
        <taxon>Rhabditoidea</taxon>
        <taxon>Rhabditidae</taxon>
        <taxon>Peloderinae</taxon>
        <taxon>Caenorhabditis</taxon>
    </lineage>
</organism>
<proteinExistence type="inferred from homology"/>
<reference evidence="8" key="1">
    <citation type="submission" date="2017-10" db="EMBL/GenBank/DDBJ databases">
        <title>Rapid genome shrinkage in a self-fertile nematode reveals novel sperm competition proteins.</title>
        <authorList>
            <person name="Yin D."/>
            <person name="Schwarz E.M."/>
            <person name="Thomas C.G."/>
            <person name="Felde R.L."/>
            <person name="Korf I.F."/>
            <person name="Cutter A.D."/>
            <person name="Schartner C.M."/>
            <person name="Ralston E.J."/>
            <person name="Meyer B.J."/>
            <person name="Haag E.S."/>
        </authorList>
    </citation>
    <scope>NUCLEOTIDE SEQUENCE [LARGE SCALE GENOMIC DNA]</scope>
    <source>
        <strain evidence="8">JU1422</strain>
    </source>
</reference>
<sequence>MISVKRGTWIFLFVLGVLTAITCQFQNTLTYLHVISHLAILTAAHFALAFPPEELLDGLGLTLYDLFSIIYDHRNYSYIDYAAKRVLFFNVFVASYPALISGYFVHGQLFTTAINTRRFPELFDHPWLWLLVFVISVIGLVTYYYKIRDYTQWPAFQYFMDHPETLDGVETVINDPETFRIRLSQRTHVYVTRNFFIYSSNWRFVAVRMIDVRLQVDNTRMPMIMNIQDEEERLRAMFIKVNFNVPYLAPFTMTLRQDYYHQLNEILEIPIFVPPHITVPMTIMEELKEDFVHRIRNNSRHTHRVKRSEKDPCFACGSEENIIKISKSCTGEEQRLLFHDIVLNPTPNCENCTCRPLWCCGCIAQIFITRQKIDNISRYEYHRGSAKCPTCRKTFCIRDVHFVDFDYIAEEEEAST</sequence>
<evidence type="ECO:0000313" key="7">
    <source>
        <dbReference type="EMBL" id="PIC16750.1"/>
    </source>
</evidence>